<name>A0A1F5PKN0_9BACT</name>
<evidence type="ECO:0000313" key="2">
    <source>
        <dbReference type="EMBL" id="OGE90250.1"/>
    </source>
</evidence>
<evidence type="ECO:0000313" key="3">
    <source>
        <dbReference type="Proteomes" id="UP000177682"/>
    </source>
</evidence>
<dbReference type="EMBL" id="MFEY01000007">
    <property type="protein sequence ID" value="OGE90250.1"/>
    <property type="molecule type" value="Genomic_DNA"/>
</dbReference>
<feature type="transmembrane region" description="Helical" evidence="1">
    <location>
        <begin position="131"/>
        <end position="151"/>
    </location>
</feature>
<dbReference type="AlphaFoldDB" id="A0A1F5PKN0"/>
<comment type="caution">
    <text evidence="2">The sequence shown here is derived from an EMBL/GenBank/DDBJ whole genome shotgun (WGS) entry which is preliminary data.</text>
</comment>
<keyword evidence="1" id="KW-1133">Transmembrane helix</keyword>
<sequence length="215" mass="23762">MSQLVLLITLLTVVYSWEQIKELAASFLAHLFKRHRTARDYASIDGLIGTILIAATLPITLAYWIMDQGLGADKLLIIIIELIFTGLLLGFLELLDNPRFHPHTRSIAGLLAGLLSRPFSLFLRSGHDRKIIARLAMAACLPLAFAGIIKAATREASIDFSSYLNQLTYVATLGLLLLISIEILEKLFRTRQLRLSAYLRVALGIVLIAILAGPK</sequence>
<gene>
    <name evidence="2" type="ORF">A3E29_04090</name>
</gene>
<organism evidence="2 3">
    <name type="scientific">Candidatus Doudnabacteria bacterium RIFCSPHIGHO2_12_FULL_48_16</name>
    <dbReference type="NCBI Taxonomy" id="1817838"/>
    <lineage>
        <taxon>Bacteria</taxon>
        <taxon>Candidatus Doudnaibacteriota</taxon>
    </lineage>
</organism>
<reference evidence="2 3" key="1">
    <citation type="journal article" date="2016" name="Nat. Commun.">
        <title>Thousands of microbial genomes shed light on interconnected biogeochemical processes in an aquifer system.</title>
        <authorList>
            <person name="Anantharaman K."/>
            <person name="Brown C.T."/>
            <person name="Hug L.A."/>
            <person name="Sharon I."/>
            <person name="Castelle C.J."/>
            <person name="Probst A.J."/>
            <person name="Thomas B.C."/>
            <person name="Singh A."/>
            <person name="Wilkins M.J."/>
            <person name="Karaoz U."/>
            <person name="Brodie E.L."/>
            <person name="Williams K.H."/>
            <person name="Hubbard S.S."/>
            <person name="Banfield J.F."/>
        </authorList>
    </citation>
    <scope>NUCLEOTIDE SEQUENCE [LARGE SCALE GENOMIC DNA]</scope>
</reference>
<feature type="transmembrane region" description="Helical" evidence="1">
    <location>
        <begin position="195"/>
        <end position="213"/>
    </location>
</feature>
<feature type="transmembrane region" description="Helical" evidence="1">
    <location>
        <begin position="163"/>
        <end position="183"/>
    </location>
</feature>
<feature type="transmembrane region" description="Helical" evidence="1">
    <location>
        <begin position="75"/>
        <end position="95"/>
    </location>
</feature>
<keyword evidence="1" id="KW-0472">Membrane</keyword>
<protein>
    <submittedName>
        <fullName evidence="2">Uncharacterized protein</fullName>
    </submittedName>
</protein>
<dbReference type="Proteomes" id="UP000177682">
    <property type="component" value="Unassembled WGS sequence"/>
</dbReference>
<proteinExistence type="predicted"/>
<evidence type="ECO:0000256" key="1">
    <source>
        <dbReference type="SAM" id="Phobius"/>
    </source>
</evidence>
<feature type="transmembrane region" description="Helical" evidence="1">
    <location>
        <begin position="40"/>
        <end position="63"/>
    </location>
</feature>
<keyword evidence="1" id="KW-0812">Transmembrane</keyword>
<accession>A0A1F5PKN0</accession>